<evidence type="ECO:0008006" key="4">
    <source>
        <dbReference type="Google" id="ProtNLM"/>
    </source>
</evidence>
<dbReference type="STRING" id="936756.ATE80_15565"/>
<sequence>MARTLEWKINMELVEEGDTTEARAVLDTGKATVTGRGSARRNPEDADVPLIGDELAASRAMGDLSRQLMRLAYKDIGEAGAGLSGEVEEDAPYGWSTPVS</sequence>
<dbReference type="AlphaFoldDB" id="A0A100Y5D1"/>
<dbReference type="InterPro" id="IPR038070">
    <property type="entry name" value="Rv2632c-like_sf"/>
</dbReference>
<dbReference type="SUPFAM" id="SSF143212">
    <property type="entry name" value="Rv2632c-like"/>
    <property type="match status" value="1"/>
</dbReference>
<dbReference type="Gene3D" id="3.30.160.240">
    <property type="entry name" value="Rv1738"/>
    <property type="match status" value="1"/>
</dbReference>
<dbReference type="InterPro" id="IPR015057">
    <property type="entry name" value="Rv2632c-like"/>
</dbReference>
<reference evidence="2 3" key="1">
    <citation type="submission" date="2015-11" db="EMBL/GenBank/DDBJ databases">
        <title>Genome-wide analysis reveals the secondary metabolome in Streptomyces kanasensis ZX01.</title>
        <authorList>
            <person name="Zhang G."/>
            <person name="Han L."/>
            <person name="Feng J."/>
            <person name="Zhang X."/>
        </authorList>
    </citation>
    <scope>NUCLEOTIDE SEQUENCE [LARGE SCALE GENOMIC DNA]</scope>
    <source>
        <strain evidence="2 3">ZX01</strain>
    </source>
</reference>
<dbReference type="RefSeq" id="WP_058942816.1">
    <property type="nucleotide sequence ID" value="NZ_LNSV01000035.1"/>
</dbReference>
<organism evidence="2 3">
    <name type="scientific">Streptomyces kanasensis</name>
    <dbReference type="NCBI Taxonomy" id="936756"/>
    <lineage>
        <taxon>Bacteria</taxon>
        <taxon>Bacillati</taxon>
        <taxon>Actinomycetota</taxon>
        <taxon>Actinomycetes</taxon>
        <taxon>Kitasatosporales</taxon>
        <taxon>Streptomycetaceae</taxon>
        <taxon>Streptomyces</taxon>
    </lineage>
</organism>
<name>A0A100Y5D1_9ACTN</name>
<dbReference type="OrthoDB" id="4828144at2"/>
<keyword evidence="3" id="KW-1185">Reference proteome</keyword>
<comment type="caution">
    <text evidence="2">The sequence shown here is derived from an EMBL/GenBank/DDBJ whole genome shotgun (WGS) entry which is preliminary data.</text>
</comment>
<dbReference type="Pfam" id="PF08962">
    <property type="entry name" value="Rv2632c-like"/>
    <property type="match status" value="1"/>
</dbReference>
<accession>A0A100Y5D1</accession>
<dbReference type="EMBL" id="LNSV01000035">
    <property type="protein sequence ID" value="KUH37952.1"/>
    <property type="molecule type" value="Genomic_DNA"/>
</dbReference>
<protein>
    <recommendedName>
        <fullName evidence="4">DUF1876 domain-containing protein</fullName>
    </recommendedName>
</protein>
<dbReference type="Proteomes" id="UP000054011">
    <property type="component" value="Unassembled WGS sequence"/>
</dbReference>
<gene>
    <name evidence="2" type="ORF">ATE80_15565</name>
</gene>
<evidence type="ECO:0000313" key="2">
    <source>
        <dbReference type="EMBL" id="KUH37952.1"/>
    </source>
</evidence>
<evidence type="ECO:0000313" key="3">
    <source>
        <dbReference type="Proteomes" id="UP000054011"/>
    </source>
</evidence>
<proteinExistence type="predicted"/>
<evidence type="ECO:0000256" key="1">
    <source>
        <dbReference type="SAM" id="MobiDB-lite"/>
    </source>
</evidence>
<feature type="region of interest" description="Disordered" evidence="1">
    <location>
        <begin position="81"/>
        <end position="100"/>
    </location>
</feature>